<feature type="transmembrane region" description="Helical" evidence="1">
    <location>
        <begin position="66"/>
        <end position="91"/>
    </location>
</feature>
<gene>
    <name evidence="2" type="ORF">GU243_21875</name>
</gene>
<evidence type="ECO:0000256" key="1">
    <source>
        <dbReference type="SAM" id="Phobius"/>
    </source>
</evidence>
<sequence>MRLNHIPLRLSTGAFILNAGWGKRDLDKDSAAGLQALAARVFPPVNRIDAAKFGTMLSYAEMTLGAALLIPFLPSRVAGIGLGIFSGSLLAMYLRTPGMTLEDGIRPSPQGIGLAKDIWMLGIAAALVLDRKPKPGDATQQPATILEGKRRK</sequence>
<keyword evidence="1" id="KW-0812">Transmembrane</keyword>
<evidence type="ECO:0000313" key="2">
    <source>
        <dbReference type="EMBL" id="QHK21874.1"/>
    </source>
</evidence>
<organism evidence="2 3">
    <name type="scientific">Pseudarthrobacter psychrotolerans</name>
    <dbReference type="NCBI Taxonomy" id="2697569"/>
    <lineage>
        <taxon>Bacteria</taxon>
        <taxon>Bacillati</taxon>
        <taxon>Actinomycetota</taxon>
        <taxon>Actinomycetes</taxon>
        <taxon>Micrococcales</taxon>
        <taxon>Micrococcaceae</taxon>
        <taxon>Pseudarthrobacter</taxon>
    </lineage>
</organism>
<accession>A0A6P1NTH2</accession>
<reference evidence="2 3" key="1">
    <citation type="submission" date="2020-01" db="EMBL/GenBank/DDBJ databases">
        <title>Pseudarthrobacter psychrotolerans sp. nov., isolated from antarctic soil.</title>
        <authorList>
            <person name="Shin Y."/>
            <person name="Park W."/>
        </authorList>
    </citation>
    <scope>NUCLEOTIDE SEQUENCE [LARGE SCALE GENOMIC DNA]</scope>
    <source>
        <strain evidence="2 3">YJ56</strain>
    </source>
</reference>
<dbReference type="AlphaFoldDB" id="A0A6P1NTH2"/>
<evidence type="ECO:0008006" key="4">
    <source>
        <dbReference type="Google" id="ProtNLM"/>
    </source>
</evidence>
<protein>
    <recommendedName>
        <fullName evidence="4">DoxX family membrane protein</fullName>
    </recommendedName>
</protein>
<dbReference type="Proteomes" id="UP000464186">
    <property type="component" value="Chromosome"/>
</dbReference>
<evidence type="ECO:0000313" key="3">
    <source>
        <dbReference type="Proteomes" id="UP000464186"/>
    </source>
</evidence>
<keyword evidence="1" id="KW-0472">Membrane</keyword>
<name>A0A6P1NTH2_9MICC</name>
<proteinExistence type="predicted"/>
<keyword evidence="3" id="KW-1185">Reference proteome</keyword>
<dbReference type="EMBL" id="CP047898">
    <property type="protein sequence ID" value="QHK21874.1"/>
    <property type="molecule type" value="Genomic_DNA"/>
</dbReference>
<keyword evidence="1" id="KW-1133">Transmembrane helix</keyword>
<dbReference type="KEGG" id="psey:GU243_21875"/>